<dbReference type="SUPFAM" id="SSF47413">
    <property type="entry name" value="lambda repressor-like DNA-binding domains"/>
    <property type="match status" value="1"/>
</dbReference>
<dbReference type="Proteomes" id="UP001222800">
    <property type="component" value="Chromosome"/>
</dbReference>
<evidence type="ECO:0000313" key="4">
    <source>
        <dbReference type="Proteomes" id="UP001222800"/>
    </source>
</evidence>
<dbReference type="SMART" id="SM00530">
    <property type="entry name" value="HTH_XRE"/>
    <property type="match status" value="1"/>
</dbReference>
<dbReference type="CDD" id="cd00093">
    <property type="entry name" value="HTH_XRE"/>
    <property type="match status" value="1"/>
</dbReference>
<dbReference type="PANTHER" id="PTHR46797:SF25">
    <property type="entry name" value="TRANSCRIPTIONAL REGULATOR"/>
    <property type="match status" value="1"/>
</dbReference>
<dbReference type="RefSeq" id="WP_277731441.1">
    <property type="nucleotide sequence ID" value="NZ_CP120733.1"/>
</dbReference>
<accession>A0ABY8E9C0</accession>
<dbReference type="Gene3D" id="1.10.260.40">
    <property type="entry name" value="lambda repressor-like DNA-binding domains"/>
    <property type="match status" value="1"/>
</dbReference>
<dbReference type="EMBL" id="CP120733">
    <property type="protein sequence ID" value="WFD09512.1"/>
    <property type="molecule type" value="Genomic_DNA"/>
</dbReference>
<protein>
    <submittedName>
        <fullName evidence="3">XRE family transcriptional regulator</fullName>
    </submittedName>
</protein>
<keyword evidence="4" id="KW-1185">Reference proteome</keyword>
<dbReference type="Pfam" id="PF07883">
    <property type="entry name" value="Cupin_2"/>
    <property type="match status" value="1"/>
</dbReference>
<keyword evidence="1" id="KW-0238">DNA-binding</keyword>
<dbReference type="SUPFAM" id="SSF51182">
    <property type="entry name" value="RmlC-like cupins"/>
    <property type="match status" value="1"/>
</dbReference>
<dbReference type="Gene3D" id="2.60.120.10">
    <property type="entry name" value="Jelly Rolls"/>
    <property type="match status" value="1"/>
</dbReference>
<dbReference type="InterPro" id="IPR050807">
    <property type="entry name" value="TransReg_Diox_bact_type"/>
</dbReference>
<dbReference type="InterPro" id="IPR011051">
    <property type="entry name" value="RmlC_Cupin_sf"/>
</dbReference>
<evidence type="ECO:0000259" key="2">
    <source>
        <dbReference type="PROSITE" id="PS50943"/>
    </source>
</evidence>
<dbReference type="InterPro" id="IPR014710">
    <property type="entry name" value="RmlC-like_jellyroll"/>
</dbReference>
<gene>
    <name evidence="3" type="ORF">P4S50_14105</name>
</gene>
<evidence type="ECO:0000256" key="1">
    <source>
        <dbReference type="ARBA" id="ARBA00023125"/>
    </source>
</evidence>
<dbReference type="Pfam" id="PF01381">
    <property type="entry name" value="HTH_3"/>
    <property type="match status" value="1"/>
</dbReference>
<sequence>MNKDIGKKIKTLRQSKAMTLKVLSEKSGLSIGFLSQLERGLTSVAIDCLENIASVLDVELTYFFSRQKNNDSVIMKSYEQEVSQVVNSKVVYYHLSQNIDDKVMLPKLVNVLPYEGDEEVTEYSHEGEEFIYVLEGILTLYVNNRKYVLHPEDCVHFNSSLNHNWVNHTNKNVKMLVVNTPNFLKKDNLK</sequence>
<reference evidence="3 4" key="1">
    <citation type="submission" date="2023-03" db="EMBL/GenBank/DDBJ databases">
        <title>Complete genome sequence of Tepidibacter sp. SWIR-1, isolated from a deep-sea hydrothermal vent.</title>
        <authorList>
            <person name="Li X."/>
        </authorList>
    </citation>
    <scope>NUCLEOTIDE SEQUENCE [LARGE SCALE GENOMIC DNA]</scope>
    <source>
        <strain evidence="3 4">SWIR-1</strain>
    </source>
</reference>
<dbReference type="CDD" id="cd02209">
    <property type="entry name" value="cupin_XRE_C"/>
    <property type="match status" value="1"/>
</dbReference>
<dbReference type="PROSITE" id="PS50943">
    <property type="entry name" value="HTH_CROC1"/>
    <property type="match status" value="1"/>
</dbReference>
<proteinExistence type="predicted"/>
<dbReference type="InterPro" id="IPR010982">
    <property type="entry name" value="Lambda_DNA-bd_dom_sf"/>
</dbReference>
<organism evidence="3 4">
    <name type="scientific">Tepidibacter hydrothermalis</name>
    <dbReference type="NCBI Taxonomy" id="3036126"/>
    <lineage>
        <taxon>Bacteria</taxon>
        <taxon>Bacillati</taxon>
        <taxon>Bacillota</taxon>
        <taxon>Clostridia</taxon>
        <taxon>Peptostreptococcales</taxon>
        <taxon>Peptostreptococcaceae</taxon>
        <taxon>Tepidibacter</taxon>
    </lineage>
</organism>
<evidence type="ECO:0000313" key="3">
    <source>
        <dbReference type="EMBL" id="WFD09512.1"/>
    </source>
</evidence>
<dbReference type="InterPro" id="IPR001387">
    <property type="entry name" value="Cro/C1-type_HTH"/>
</dbReference>
<dbReference type="PANTHER" id="PTHR46797">
    <property type="entry name" value="HTH-TYPE TRANSCRIPTIONAL REGULATOR"/>
    <property type="match status" value="1"/>
</dbReference>
<name>A0ABY8E9C0_9FIRM</name>
<feature type="domain" description="HTH cro/C1-type" evidence="2">
    <location>
        <begin position="9"/>
        <end position="63"/>
    </location>
</feature>
<dbReference type="InterPro" id="IPR013096">
    <property type="entry name" value="Cupin_2"/>
</dbReference>